<comment type="similarity">
    <text evidence="13">Belongs to the LpxK family.</text>
</comment>
<evidence type="ECO:0000256" key="13">
    <source>
        <dbReference type="HAMAP-Rule" id="MF_00409"/>
    </source>
</evidence>
<evidence type="ECO:0000256" key="6">
    <source>
        <dbReference type="ARBA" id="ARBA00022556"/>
    </source>
</evidence>
<gene>
    <name evidence="13 14" type="primary">lpxK</name>
    <name evidence="14" type="ORF">GK108_25620</name>
</gene>
<dbReference type="Pfam" id="PF02606">
    <property type="entry name" value="LpxK"/>
    <property type="match status" value="1"/>
</dbReference>
<evidence type="ECO:0000256" key="7">
    <source>
        <dbReference type="ARBA" id="ARBA00022679"/>
    </source>
</evidence>
<evidence type="ECO:0000256" key="8">
    <source>
        <dbReference type="ARBA" id="ARBA00022741"/>
    </source>
</evidence>
<evidence type="ECO:0000256" key="4">
    <source>
        <dbReference type="ARBA" id="ARBA00016436"/>
    </source>
</evidence>
<feature type="binding site" evidence="13">
    <location>
        <begin position="46"/>
        <end position="53"/>
    </location>
    <ligand>
        <name>ATP</name>
        <dbReference type="ChEBI" id="CHEBI:30616"/>
    </ligand>
</feature>
<evidence type="ECO:0000256" key="5">
    <source>
        <dbReference type="ARBA" id="ARBA00022516"/>
    </source>
</evidence>
<dbReference type="GO" id="GO:0009029">
    <property type="term" value="F:lipid-A 4'-kinase activity"/>
    <property type="evidence" value="ECO:0007669"/>
    <property type="project" value="UniProtKB-UniRule"/>
</dbReference>
<dbReference type="HAMAP" id="MF_00409">
    <property type="entry name" value="LpxK"/>
    <property type="match status" value="1"/>
</dbReference>
<keyword evidence="15" id="KW-1185">Reference proteome</keyword>
<dbReference type="GO" id="GO:0009244">
    <property type="term" value="P:lipopolysaccharide core region biosynthetic process"/>
    <property type="evidence" value="ECO:0007669"/>
    <property type="project" value="TreeGrafter"/>
</dbReference>
<evidence type="ECO:0000313" key="14">
    <source>
        <dbReference type="EMBL" id="NDU98290.1"/>
    </source>
</evidence>
<organism evidence="14 15">
    <name type="scientific">Spirosoma terrae</name>
    <dbReference type="NCBI Taxonomy" id="1968276"/>
    <lineage>
        <taxon>Bacteria</taxon>
        <taxon>Pseudomonadati</taxon>
        <taxon>Bacteroidota</taxon>
        <taxon>Cytophagia</taxon>
        <taxon>Cytophagales</taxon>
        <taxon>Cytophagaceae</taxon>
        <taxon>Spirosoma</taxon>
    </lineage>
</organism>
<dbReference type="InterPro" id="IPR003758">
    <property type="entry name" value="LpxK"/>
</dbReference>
<keyword evidence="9 13" id="KW-0418">Kinase</keyword>
<comment type="caution">
    <text evidence="14">The sequence shown here is derived from an EMBL/GenBank/DDBJ whole genome shotgun (WGS) entry which is preliminary data.</text>
</comment>
<comment type="function">
    <text evidence="1 13">Transfers the gamma-phosphate of ATP to the 4'-position of a tetraacyldisaccharide 1-phosphate intermediate (termed DS-1-P) to form tetraacyldisaccharide 1,4'-bis-phosphate (lipid IVA).</text>
</comment>
<evidence type="ECO:0000256" key="12">
    <source>
        <dbReference type="ARBA" id="ARBA00029757"/>
    </source>
</evidence>
<keyword evidence="8 13" id="KW-0547">Nucleotide-binding</keyword>
<proteinExistence type="inferred from homology"/>
<keyword evidence="6 13" id="KW-0441">Lipid A biosynthesis</keyword>
<evidence type="ECO:0000313" key="15">
    <source>
        <dbReference type="Proteomes" id="UP000474175"/>
    </source>
</evidence>
<evidence type="ECO:0000256" key="10">
    <source>
        <dbReference type="ARBA" id="ARBA00022840"/>
    </source>
</evidence>
<dbReference type="GO" id="GO:0005524">
    <property type="term" value="F:ATP binding"/>
    <property type="evidence" value="ECO:0007669"/>
    <property type="project" value="UniProtKB-UniRule"/>
</dbReference>
<dbReference type="AlphaFoldDB" id="A0A6L9LCY3"/>
<dbReference type="GO" id="GO:0009245">
    <property type="term" value="P:lipid A biosynthetic process"/>
    <property type="evidence" value="ECO:0007669"/>
    <property type="project" value="UniProtKB-UniRule"/>
</dbReference>
<dbReference type="UniPathway" id="UPA00359">
    <property type="reaction ID" value="UER00482"/>
</dbReference>
<keyword evidence="7 13" id="KW-0808">Transferase</keyword>
<dbReference type="PANTHER" id="PTHR42724:SF1">
    <property type="entry name" value="TETRAACYLDISACCHARIDE 4'-KINASE, MITOCHONDRIAL-RELATED"/>
    <property type="match status" value="1"/>
</dbReference>
<evidence type="ECO:0000256" key="11">
    <source>
        <dbReference type="ARBA" id="ARBA00023098"/>
    </source>
</evidence>
<evidence type="ECO:0000256" key="1">
    <source>
        <dbReference type="ARBA" id="ARBA00002274"/>
    </source>
</evidence>
<dbReference type="GO" id="GO:0005886">
    <property type="term" value="C:plasma membrane"/>
    <property type="evidence" value="ECO:0007669"/>
    <property type="project" value="TreeGrafter"/>
</dbReference>
<evidence type="ECO:0000256" key="9">
    <source>
        <dbReference type="ARBA" id="ARBA00022777"/>
    </source>
</evidence>
<protein>
    <recommendedName>
        <fullName evidence="4 13">Tetraacyldisaccharide 4'-kinase</fullName>
        <ecNumber evidence="3 13">2.7.1.130</ecNumber>
    </recommendedName>
    <alternativeName>
        <fullName evidence="12 13">Lipid A 4'-kinase</fullName>
    </alternativeName>
</protein>
<dbReference type="SUPFAM" id="SSF52540">
    <property type="entry name" value="P-loop containing nucleoside triphosphate hydrolases"/>
    <property type="match status" value="1"/>
</dbReference>
<dbReference type="PANTHER" id="PTHR42724">
    <property type="entry name" value="TETRAACYLDISACCHARIDE 4'-KINASE"/>
    <property type="match status" value="1"/>
</dbReference>
<dbReference type="Proteomes" id="UP000474175">
    <property type="component" value="Unassembled WGS sequence"/>
</dbReference>
<reference evidence="14 15" key="1">
    <citation type="submission" date="2020-02" db="EMBL/GenBank/DDBJ databases">
        <title>Draft genome sequence of two Spirosoma agri KCTC 52727 and Spirosoma terrae KCTC 52035.</title>
        <authorList>
            <person name="Rojas J."/>
            <person name="Ambika Manirajan B."/>
            <person name="Suarez C."/>
            <person name="Ratering S."/>
            <person name="Schnell S."/>
        </authorList>
    </citation>
    <scope>NUCLEOTIDE SEQUENCE [LARGE SCALE GENOMIC DNA]</scope>
    <source>
        <strain evidence="14 15">KCTC 52035</strain>
    </source>
</reference>
<accession>A0A6L9LCY3</accession>
<dbReference type="NCBIfam" id="TIGR00682">
    <property type="entry name" value="lpxK"/>
    <property type="match status" value="1"/>
</dbReference>
<sequence length="351" mass="40204">MSPFLLLLPFSRIYGSITDFRNWLYDRNLYSVFYPEVSLIAVGNLTVGGTGKTPMIEYLIKRYITTRPVGPVDIATLSRGYGRKTKGFRLATEQDNAETIGDEPFQLYRKFNPWVTVCVGERRAEAIRQLQQRQPQTNCVLLDDAFQHRAVQPHLNILLTDYSRLFYKDHPFPAGRLRERRHGAERADAIVVTKCPDHLPETEQAIIKEAIGTYARPGVPIYFAGLRYGTPMSFATQQPISNVTSVVLASGLANADPLEDYVRTAFRLIKHHRFSDHHTYTRAEFDKLIDSLKSGECLVVTEKDWVKLDALLTDQERATLPVYYLPVEIEFLDSYKQDFDRLVDNILLKNP</sequence>
<dbReference type="InterPro" id="IPR027417">
    <property type="entry name" value="P-loop_NTPase"/>
</dbReference>
<dbReference type="EC" id="2.7.1.130" evidence="3 13"/>
<name>A0A6L9LCY3_9BACT</name>
<comment type="pathway">
    <text evidence="2 13">Glycolipid biosynthesis; lipid IV(A) biosynthesis; lipid IV(A) from (3R)-3-hydroxytetradecanoyl-[acyl-carrier-protein] and UDP-N-acetyl-alpha-D-glucosamine: step 6/6.</text>
</comment>
<dbReference type="RefSeq" id="WP_163954422.1">
    <property type="nucleotide sequence ID" value="NZ_JAAFZH010000016.1"/>
</dbReference>
<keyword evidence="10 13" id="KW-0067">ATP-binding</keyword>
<dbReference type="EMBL" id="JAAFZH010000016">
    <property type="protein sequence ID" value="NDU98290.1"/>
    <property type="molecule type" value="Genomic_DNA"/>
</dbReference>
<keyword evidence="5 13" id="KW-0444">Lipid biosynthesis</keyword>
<evidence type="ECO:0000256" key="2">
    <source>
        <dbReference type="ARBA" id="ARBA00004870"/>
    </source>
</evidence>
<comment type="catalytic activity">
    <reaction evidence="13">
        <text>a lipid A disaccharide + ATP = a lipid IVA + ADP + H(+)</text>
        <dbReference type="Rhea" id="RHEA:67840"/>
        <dbReference type="ChEBI" id="CHEBI:15378"/>
        <dbReference type="ChEBI" id="CHEBI:30616"/>
        <dbReference type="ChEBI" id="CHEBI:176343"/>
        <dbReference type="ChEBI" id="CHEBI:176425"/>
        <dbReference type="ChEBI" id="CHEBI:456216"/>
        <dbReference type="EC" id="2.7.1.130"/>
    </reaction>
</comment>
<keyword evidence="11 13" id="KW-0443">Lipid metabolism</keyword>
<evidence type="ECO:0000256" key="3">
    <source>
        <dbReference type="ARBA" id="ARBA00012071"/>
    </source>
</evidence>